<dbReference type="Pfam" id="PF09608">
    <property type="entry name" value="Alph_Pro_TM"/>
    <property type="match status" value="1"/>
</dbReference>
<reference evidence="3" key="1">
    <citation type="journal article" date="2014" name="Int. J. Syst. Evol. Microbiol.">
        <title>Complete genome sequence of Corynebacterium casei LMG S-19264T (=DSM 44701T), isolated from a smear-ripened cheese.</title>
        <authorList>
            <consortium name="US DOE Joint Genome Institute (JGI-PGF)"/>
            <person name="Walter F."/>
            <person name="Albersmeier A."/>
            <person name="Kalinowski J."/>
            <person name="Ruckert C."/>
        </authorList>
    </citation>
    <scope>NUCLEOTIDE SEQUENCE</scope>
    <source>
        <strain evidence="3">CGMCC 1.7081</strain>
    </source>
</reference>
<evidence type="ECO:0000256" key="1">
    <source>
        <dbReference type="SAM" id="Phobius"/>
    </source>
</evidence>
<keyword evidence="2" id="KW-0732">Signal</keyword>
<feature type="signal peptide" evidence="2">
    <location>
        <begin position="1"/>
        <end position="19"/>
    </location>
</feature>
<proteinExistence type="predicted"/>
<evidence type="ECO:0000256" key="2">
    <source>
        <dbReference type="SAM" id="SignalP"/>
    </source>
</evidence>
<organism evidence="3 4">
    <name type="scientific">Pseudodonghicola xiamenensis</name>
    <dbReference type="NCBI Taxonomy" id="337702"/>
    <lineage>
        <taxon>Bacteria</taxon>
        <taxon>Pseudomonadati</taxon>
        <taxon>Pseudomonadota</taxon>
        <taxon>Alphaproteobacteria</taxon>
        <taxon>Rhodobacterales</taxon>
        <taxon>Paracoccaceae</taxon>
        <taxon>Pseudodonghicola</taxon>
    </lineage>
</organism>
<feature type="chain" id="PRO_5035208708" evidence="2">
    <location>
        <begin position="20"/>
        <end position="253"/>
    </location>
</feature>
<dbReference type="RefSeq" id="WP_028093251.1">
    <property type="nucleotide sequence ID" value="NZ_BNAP01000005.1"/>
</dbReference>
<dbReference type="Proteomes" id="UP000611500">
    <property type="component" value="Unassembled WGS sequence"/>
</dbReference>
<gene>
    <name evidence="3" type="ORF">GCM10010961_17840</name>
</gene>
<accession>A0A8J3H7T7</accession>
<sequence length="253" mass="27958">MRLLLALFLLCLSALPGRTEEVVLGLSTDKVAITTSFNGSEILIFGAIKRETPIKDEPLEIVITVAGPSDPVLVRRKAHRYGMWINTDAVMVDAAPSFYAVATTGPLRQVLSQTEDLRHKISIERAIRSVGAPDNIRDSARFTDALIRIRDDHGLYQELEGTVAFDQQTLFRTAIDMPADLTEGDYSTRIFLTRGGAVVSQYETVINVRKVGLERWLYVLSRQHAVLYGLLSLTIAIVAGWGASAGFSLLRNR</sequence>
<evidence type="ECO:0000313" key="3">
    <source>
        <dbReference type="EMBL" id="GHG88629.1"/>
    </source>
</evidence>
<keyword evidence="1" id="KW-0472">Membrane</keyword>
<feature type="transmembrane region" description="Helical" evidence="1">
    <location>
        <begin position="225"/>
        <end position="250"/>
    </location>
</feature>
<evidence type="ECO:0000313" key="4">
    <source>
        <dbReference type="Proteomes" id="UP000611500"/>
    </source>
</evidence>
<keyword evidence="1" id="KW-1133">Transmembrane helix</keyword>
<keyword evidence="1" id="KW-0812">Transmembrane</keyword>
<reference evidence="3" key="2">
    <citation type="submission" date="2020-09" db="EMBL/GenBank/DDBJ databases">
        <authorList>
            <person name="Sun Q."/>
            <person name="Zhou Y."/>
        </authorList>
    </citation>
    <scope>NUCLEOTIDE SEQUENCE</scope>
    <source>
        <strain evidence="3">CGMCC 1.7081</strain>
    </source>
</reference>
<name>A0A8J3H7T7_9RHOB</name>
<dbReference type="EMBL" id="BNAP01000005">
    <property type="protein sequence ID" value="GHG88629.1"/>
    <property type="molecule type" value="Genomic_DNA"/>
</dbReference>
<dbReference type="AlphaFoldDB" id="A0A8J3H7T7"/>
<comment type="caution">
    <text evidence="3">The sequence shown here is derived from an EMBL/GenBank/DDBJ whole genome shotgun (WGS) entry which is preliminary data.</text>
</comment>
<dbReference type="InterPro" id="IPR019088">
    <property type="entry name" value="CHP02186-rel_TM"/>
</dbReference>
<keyword evidence="4" id="KW-1185">Reference proteome</keyword>
<protein>
    <submittedName>
        <fullName evidence="3">Membrane protein</fullName>
    </submittedName>
</protein>